<dbReference type="InterPro" id="IPR010093">
    <property type="entry name" value="SinI_DNA-bd"/>
</dbReference>
<feature type="compositionally biased region" description="Low complexity" evidence="1">
    <location>
        <begin position="13"/>
        <end position="24"/>
    </location>
</feature>
<dbReference type="Proteomes" id="UP000199699">
    <property type="component" value="Unassembled WGS sequence"/>
</dbReference>
<evidence type="ECO:0000313" key="4">
    <source>
        <dbReference type="Proteomes" id="UP000199699"/>
    </source>
</evidence>
<feature type="domain" description="Helix-turn-helix" evidence="2">
    <location>
        <begin position="34"/>
        <end position="81"/>
    </location>
</feature>
<accession>A0A1C6S0F2</accession>
<evidence type="ECO:0000256" key="1">
    <source>
        <dbReference type="SAM" id="MobiDB-lite"/>
    </source>
</evidence>
<reference evidence="3 4" key="1">
    <citation type="submission" date="2016-06" db="EMBL/GenBank/DDBJ databases">
        <authorList>
            <person name="Kjaerup R.B."/>
            <person name="Dalgaard T.S."/>
            <person name="Juul-Madsen H.R."/>
        </authorList>
    </citation>
    <scope>NUCLEOTIDE SEQUENCE [LARGE SCALE GENOMIC DNA]</scope>
    <source>
        <strain evidence="3 4">DSM 43818</strain>
    </source>
</reference>
<gene>
    <name evidence="3" type="ORF">GA0070616_2613</name>
</gene>
<dbReference type="EMBL" id="FMHT01000003">
    <property type="protein sequence ID" value="SCL22832.1"/>
    <property type="molecule type" value="Genomic_DNA"/>
</dbReference>
<proteinExistence type="predicted"/>
<evidence type="ECO:0000259" key="2">
    <source>
        <dbReference type="Pfam" id="PF12728"/>
    </source>
</evidence>
<dbReference type="Pfam" id="PF12728">
    <property type="entry name" value="HTH_17"/>
    <property type="match status" value="1"/>
</dbReference>
<organism evidence="3 4">
    <name type="scientific">Micromonospora nigra</name>
    <dbReference type="NCBI Taxonomy" id="145857"/>
    <lineage>
        <taxon>Bacteria</taxon>
        <taxon>Bacillati</taxon>
        <taxon>Actinomycetota</taxon>
        <taxon>Actinomycetes</taxon>
        <taxon>Micromonosporales</taxon>
        <taxon>Micromonosporaceae</taxon>
        <taxon>Micromonospora</taxon>
    </lineage>
</organism>
<dbReference type="InterPro" id="IPR041657">
    <property type="entry name" value="HTH_17"/>
</dbReference>
<dbReference type="OrthoDB" id="3539682at2"/>
<dbReference type="RefSeq" id="WP_091081361.1">
    <property type="nucleotide sequence ID" value="NZ_FMHT01000003.1"/>
</dbReference>
<feature type="region of interest" description="Disordered" evidence="1">
    <location>
        <begin position="1"/>
        <end position="24"/>
    </location>
</feature>
<dbReference type="GO" id="GO:0003677">
    <property type="term" value="F:DNA binding"/>
    <property type="evidence" value="ECO:0007669"/>
    <property type="project" value="InterPro"/>
</dbReference>
<dbReference type="NCBIfam" id="TIGR01764">
    <property type="entry name" value="excise"/>
    <property type="match status" value="1"/>
</dbReference>
<evidence type="ECO:0000313" key="3">
    <source>
        <dbReference type="EMBL" id="SCL22832.1"/>
    </source>
</evidence>
<protein>
    <submittedName>
        <fullName evidence="3">DNA binding domain-containing protein, excisionase family</fullName>
    </submittedName>
</protein>
<dbReference type="AlphaFoldDB" id="A0A1C6S0F2"/>
<feature type="region of interest" description="Disordered" evidence="1">
    <location>
        <begin position="85"/>
        <end position="104"/>
    </location>
</feature>
<name>A0A1C6S0F2_9ACTN</name>
<feature type="compositionally biased region" description="Basic residues" evidence="1">
    <location>
        <begin position="94"/>
        <end position="104"/>
    </location>
</feature>
<sequence length="104" mass="11439">MSTVIPFPQRPADTTQTGDDGTCTGRTAPVVRAVYTVAETAEILSLSLGSTYALVRSGEIPAMKLGGRWLIPKRRLHQWLDDLPDTLADDTAGGRRRHRHQRDA</sequence>
<keyword evidence="4" id="KW-1185">Reference proteome</keyword>
<dbReference type="STRING" id="145857.GA0070616_2613"/>